<comment type="function">
    <text evidence="9">Phosphorylates Ins(1,3,4,5,6)P5 at position 2 to form Ins(1,2,3,4,5,6)P6 (InsP6 or phytate).</text>
</comment>
<comment type="function">
    <text evidence="1">Has kinase activity and phosphorylates inositol-1,3,4,5,6-pentakisphosphate (Ins(1,3,4,5,6)P5) to produce 1,2,3,4,5,6-hexakisphosphate (InsP6), also known as phytate.</text>
</comment>
<dbReference type="PANTHER" id="PTHR14456">
    <property type="entry name" value="INOSITOL POLYPHOSPHATE KINASE 1"/>
    <property type="match status" value="1"/>
</dbReference>
<evidence type="ECO:0000256" key="5">
    <source>
        <dbReference type="ARBA" id="ARBA00022679"/>
    </source>
</evidence>
<name>A0A6A5QX22_AMPQU</name>
<dbReference type="OrthoDB" id="272370at2759"/>
<keyword evidence="8 9" id="KW-0067">ATP-binding</keyword>
<keyword evidence="5 9" id="KW-0808">Transferase</keyword>
<evidence type="ECO:0000256" key="4">
    <source>
        <dbReference type="ARBA" id="ARBA00014846"/>
    </source>
</evidence>
<evidence type="ECO:0000256" key="3">
    <source>
        <dbReference type="ARBA" id="ARBA00012023"/>
    </source>
</evidence>
<organism evidence="10 11">
    <name type="scientific">Ampelomyces quisqualis</name>
    <name type="common">Powdery mildew agent</name>
    <dbReference type="NCBI Taxonomy" id="50730"/>
    <lineage>
        <taxon>Eukaryota</taxon>
        <taxon>Fungi</taxon>
        <taxon>Dikarya</taxon>
        <taxon>Ascomycota</taxon>
        <taxon>Pezizomycotina</taxon>
        <taxon>Dothideomycetes</taxon>
        <taxon>Pleosporomycetidae</taxon>
        <taxon>Pleosporales</taxon>
        <taxon>Pleosporineae</taxon>
        <taxon>Phaeosphaeriaceae</taxon>
        <taxon>Ampelomyces</taxon>
    </lineage>
</organism>
<evidence type="ECO:0000256" key="2">
    <source>
        <dbReference type="ARBA" id="ARBA00008305"/>
    </source>
</evidence>
<protein>
    <recommendedName>
        <fullName evidence="4 9">Inositol-pentakisphosphate 2-kinase</fullName>
        <ecNumber evidence="3 9">2.7.1.158</ecNumber>
    </recommendedName>
</protein>
<evidence type="ECO:0000313" key="10">
    <source>
        <dbReference type="EMBL" id="KAF1919390.1"/>
    </source>
</evidence>
<dbReference type="GO" id="GO:0035299">
    <property type="term" value="F:inositol-1,3,4,5,6-pentakisphosphate 2-kinase activity"/>
    <property type="evidence" value="ECO:0007669"/>
    <property type="project" value="UniProtKB-EC"/>
</dbReference>
<evidence type="ECO:0000256" key="9">
    <source>
        <dbReference type="RuleBase" id="RU364126"/>
    </source>
</evidence>
<comment type="similarity">
    <text evidence="2">Belongs to the IPK1 type 1 family.</text>
</comment>
<dbReference type="GO" id="GO:0005524">
    <property type="term" value="F:ATP binding"/>
    <property type="evidence" value="ECO:0007669"/>
    <property type="project" value="UniProtKB-KW"/>
</dbReference>
<accession>A0A6A5QX22</accession>
<evidence type="ECO:0000256" key="8">
    <source>
        <dbReference type="ARBA" id="ARBA00022840"/>
    </source>
</evidence>
<proteinExistence type="inferred from homology"/>
<dbReference type="PANTHER" id="PTHR14456:SF2">
    <property type="entry name" value="INOSITOL-PENTAKISPHOSPHATE 2-KINASE"/>
    <property type="match status" value="1"/>
</dbReference>
<dbReference type="Proteomes" id="UP000800096">
    <property type="component" value="Unassembled WGS sequence"/>
</dbReference>
<comment type="catalytic activity">
    <reaction evidence="9">
        <text>1D-myo-inositol 1,3,4,5,6-pentakisphosphate + ATP = 1D-myo-inositol hexakisphosphate + ADP + H(+)</text>
        <dbReference type="Rhea" id="RHEA:20313"/>
        <dbReference type="ChEBI" id="CHEBI:15378"/>
        <dbReference type="ChEBI" id="CHEBI:30616"/>
        <dbReference type="ChEBI" id="CHEBI:57733"/>
        <dbReference type="ChEBI" id="CHEBI:58130"/>
        <dbReference type="ChEBI" id="CHEBI:456216"/>
        <dbReference type="EC" id="2.7.1.158"/>
    </reaction>
</comment>
<dbReference type="GO" id="GO:0032958">
    <property type="term" value="P:inositol phosphate biosynthetic process"/>
    <property type="evidence" value="ECO:0007669"/>
    <property type="project" value="TreeGrafter"/>
</dbReference>
<gene>
    <name evidence="10" type="ORF">BDU57DRAFT_140011</name>
</gene>
<sequence>METSTDETSSADRIHGTISLSNDDWAALTSLKQSRSHYCVARASHIPAELSVSFEYFNQGGANAIFKIHSWSPSAPTNHQYFLFVDANIEDLLATPVRQPKLIDKVLRVNRGLEKTLRSEEVISGFYDHVRPLFAPKARLTTVVLTPRAECTLGPVSMPDLDWRTYLMDHQGVMLHPKVMEDLRSKCDAICREDGTQTTKPWGILLPDLSPQLGSSITVEVKPKWLSQSPTAPSNALRCRTCALQVAKPKDVTKYVCPLKLLGGSRDVVYPWVSGRVAEQLGVDVKSIGPQVQAQATDIASHLAKYISEGHGRDLLRRLEVLQRNLDQQGVLYRKRIMTTSQETRHAFDHNLRLAMTLRDCSLYLRIGYNSSGVIPGTIDCKLGDLDFKSADKIEDWAIKERELLESGAYTRRTNDDPGCLITGRLL</sequence>
<dbReference type="EC" id="2.7.1.158" evidence="3 9"/>
<dbReference type="Pfam" id="PF06090">
    <property type="entry name" value="Ins_P5_2-kin"/>
    <property type="match status" value="1"/>
</dbReference>
<evidence type="ECO:0000256" key="6">
    <source>
        <dbReference type="ARBA" id="ARBA00022741"/>
    </source>
</evidence>
<evidence type="ECO:0000256" key="1">
    <source>
        <dbReference type="ARBA" id="ARBA00003979"/>
    </source>
</evidence>
<dbReference type="EMBL" id="ML979133">
    <property type="protein sequence ID" value="KAF1919390.1"/>
    <property type="molecule type" value="Genomic_DNA"/>
</dbReference>
<evidence type="ECO:0000256" key="7">
    <source>
        <dbReference type="ARBA" id="ARBA00022777"/>
    </source>
</evidence>
<keyword evidence="6 9" id="KW-0547">Nucleotide-binding</keyword>
<comment type="domain">
    <text evidence="9">The EXKPK motif is conserved in inositol-pentakisphosphate 2-kinases of both family 1 and 2.</text>
</comment>
<dbReference type="InterPro" id="IPR009286">
    <property type="entry name" value="Ins_P5_2-kin"/>
</dbReference>
<dbReference type="AlphaFoldDB" id="A0A6A5QX22"/>
<evidence type="ECO:0000313" key="11">
    <source>
        <dbReference type="Proteomes" id="UP000800096"/>
    </source>
</evidence>
<keyword evidence="11" id="KW-1185">Reference proteome</keyword>
<keyword evidence="7 9" id="KW-0418">Kinase</keyword>
<reference evidence="10" key="1">
    <citation type="journal article" date="2020" name="Stud. Mycol.">
        <title>101 Dothideomycetes genomes: a test case for predicting lifestyles and emergence of pathogens.</title>
        <authorList>
            <person name="Haridas S."/>
            <person name="Albert R."/>
            <person name="Binder M."/>
            <person name="Bloem J."/>
            <person name="Labutti K."/>
            <person name="Salamov A."/>
            <person name="Andreopoulos B."/>
            <person name="Baker S."/>
            <person name="Barry K."/>
            <person name="Bills G."/>
            <person name="Bluhm B."/>
            <person name="Cannon C."/>
            <person name="Castanera R."/>
            <person name="Culley D."/>
            <person name="Daum C."/>
            <person name="Ezra D."/>
            <person name="Gonzalez J."/>
            <person name="Henrissat B."/>
            <person name="Kuo A."/>
            <person name="Liang C."/>
            <person name="Lipzen A."/>
            <person name="Lutzoni F."/>
            <person name="Magnuson J."/>
            <person name="Mondo S."/>
            <person name="Nolan M."/>
            <person name="Ohm R."/>
            <person name="Pangilinan J."/>
            <person name="Park H.-J."/>
            <person name="Ramirez L."/>
            <person name="Alfaro M."/>
            <person name="Sun H."/>
            <person name="Tritt A."/>
            <person name="Yoshinaga Y."/>
            <person name="Zwiers L.-H."/>
            <person name="Turgeon B."/>
            <person name="Goodwin S."/>
            <person name="Spatafora J."/>
            <person name="Crous P."/>
            <person name="Grigoriev I."/>
        </authorList>
    </citation>
    <scope>NUCLEOTIDE SEQUENCE</scope>
    <source>
        <strain evidence="10">HMLAC05119</strain>
    </source>
</reference>
<dbReference type="GO" id="GO:0005634">
    <property type="term" value="C:nucleus"/>
    <property type="evidence" value="ECO:0007669"/>
    <property type="project" value="TreeGrafter"/>
</dbReference>